<dbReference type="Gene3D" id="3.40.720.10">
    <property type="entry name" value="Alkaline Phosphatase, subunit A"/>
    <property type="match status" value="1"/>
</dbReference>
<dbReference type="RefSeq" id="WP_010854654.1">
    <property type="nucleotide sequence ID" value="NZ_AQHR01000069.1"/>
</dbReference>
<evidence type="ECO:0008006" key="3">
    <source>
        <dbReference type="Google" id="ProtNLM"/>
    </source>
</evidence>
<dbReference type="PANTHER" id="PTHR43737:SF1">
    <property type="entry name" value="DUF1501 DOMAIN-CONTAINING PROTEIN"/>
    <property type="match status" value="1"/>
</dbReference>
<dbReference type="SUPFAM" id="SSF53649">
    <property type="entry name" value="Alkaline phosphatase-like"/>
    <property type="match status" value="1"/>
</dbReference>
<dbReference type="Pfam" id="PF07394">
    <property type="entry name" value="DUF1501"/>
    <property type="match status" value="1"/>
</dbReference>
<dbReference type="OrthoDB" id="908850at2"/>
<dbReference type="STRING" id="1232681.ADIS_2518"/>
<evidence type="ECO:0000313" key="1">
    <source>
        <dbReference type="EMBL" id="EON76975.1"/>
    </source>
</evidence>
<dbReference type="PROSITE" id="PS51318">
    <property type="entry name" value="TAT"/>
    <property type="match status" value="1"/>
</dbReference>
<dbReference type="Proteomes" id="UP000013909">
    <property type="component" value="Unassembled WGS sequence"/>
</dbReference>
<protein>
    <recommendedName>
        <fullName evidence="3">Sulfatases-like protein</fullName>
    </recommendedName>
</protein>
<name>R7ZS93_9BACT</name>
<dbReference type="InterPro" id="IPR006311">
    <property type="entry name" value="TAT_signal"/>
</dbReference>
<organism evidence="1 2">
    <name type="scientific">Lunatimonas lonarensis</name>
    <dbReference type="NCBI Taxonomy" id="1232681"/>
    <lineage>
        <taxon>Bacteria</taxon>
        <taxon>Pseudomonadati</taxon>
        <taxon>Bacteroidota</taxon>
        <taxon>Cytophagia</taxon>
        <taxon>Cytophagales</taxon>
        <taxon>Cyclobacteriaceae</taxon>
    </lineage>
</organism>
<evidence type="ECO:0000313" key="2">
    <source>
        <dbReference type="Proteomes" id="UP000013909"/>
    </source>
</evidence>
<dbReference type="AlphaFoldDB" id="R7ZS93"/>
<reference evidence="1 2" key="1">
    <citation type="submission" date="2013-02" db="EMBL/GenBank/DDBJ databases">
        <title>A novel strain isolated from Lonar lake, Maharashtra, India.</title>
        <authorList>
            <person name="Singh A."/>
        </authorList>
    </citation>
    <scope>NUCLEOTIDE SEQUENCE [LARGE SCALE GENOMIC DNA]</scope>
    <source>
        <strain evidence="1 2">AK24</strain>
    </source>
</reference>
<sequence>MDEYLKHLQFTESRRGFLKKTSMGFGAIALASLMGKSGSFAEELAAPQGAAGMGGLLNGTHFPPKAKRVIYLFQSGGPSQIETFDYKPELAKWHGQEIPPSVQGTQRNSGMVSEQSTFPLVKSIYDFKQYGQSGAWVSELFPHTAKVVDDLCIIKSMKTEAINHEPAVMFVQTGSQLSGRPSIGSWVSYGLGSDNKNMPSFVVLISQSQGDQPLNSNAWGNGFLPSHHQGVQFRSGKDPVLYLNNPHGIHDHDRKKALNFIEELNHEQFALWNDPEIHSKISQYEMAYRMQNSVPDAVNLAEEPEHIYKLYGEDARIPGTYAANCLQARRLAERDVKFIQLYHMGWDQHGNLPRGIKTQAKATDQATAGLIMDLKQRGLLDDTLVVWGGEFGRTSFSQGRLTKDNYGRDHHPGCFTMWMAGAGVRPGMVYGETDEFSYNVAEKGVHVHDFQATLLHLMGVDHERLTFKHQGRRYRLTDVHGHVVKDILT</sequence>
<accession>R7ZS93</accession>
<comment type="caution">
    <text evidence="1">The sequence shown here is derived from an EMBL/GenBank/DDBJ whole genome shotgun (WGS) entry which is preliminary data.</text>
</comment>
<dbReference type="EMBL" id="AQHR01000069">
    <property type="protein sequence ID" value="EON76975.1"/>
    <property type="molecule type" value="Genomic_DNA"/>
</dbReference>
<gene>
    <name evidence="1" type="ORF">ADIS_2518</name>
</gene>
<dbReference type="InterPro" id="IPR017850">
    <property type="entry name" value="Alkaline_phosphatase_core_sf"/>
</dbReference>
<dbReference type="InterPro" id="IPR010869">
    <property type="entry name" value="DUF1501"/>
</dbReference>
<dbReference type="PATRIC" id="fig|1288963.3.peg.2510"/>
<dbReference type="PANTHER" id="PTHR43737">
    <property type="entry name" value="BLL7424 PROTEIN"/>
    <property type="match status" value="1"/>
</dbReference>
<proteinExistence type="predicted"/>
<keyword evidence="2" id="KW-1185">Reference proteome</keyword>